<keyword evidence="1" id="KW-1133">Transmembrane helix</keyword>
<feature type="transmembrane region" description="Helical" evidence="1">
    <location>
        <begin position="131"/>
        <end position="155"/>
    </location>
</feature>
<evidence type="ECO:0000313" key="2">
    <source>
        <dbReference type="EMBL" id="TWR85402.1"/>
    </source>
</evidence>
<evidence type="ECO:0000313" key="3">
    <source>
        <dbReference type="EMBL" id="TWR88400.1"/>
    </source>
</evidence>
<dbReference type="EMBL" id="VFIP01000030">
    <property type="protein sequence ID" value="TWR88400.1"/>
    <property type="molecule type" value="Genomic_DNA"/>
</dbReference>
<evidence type="ECO:0000313" key="5">
    <source>
        <dbReference type="Proteomes" id="UP000318428"/>
    </source>
</evidence>
<keyword evidence="1" id="KW-0812">Transmembrane</keyword>
<dbReference type="RefSeq" id="WP_146387635.1">
    <property type="nucleotide sequence ID" value="NZ_VFIO01000014.1"/>
</dbReference>
<keyword evidence="1" id="KW-0472">Membrane</keyword>
<feature type="transmembrane region" description="Helical" evidence="1">
    <location>
        <begin position="102"/>
        <end position="125"/>
    </location>
</feature>
<dbReference type="Proteomes" id="UP000318428">
    <property type="component" value="Unassembled WGS sequence"/>
</dbReference>
<protein>
    <submittedName>
        <fullName evidence="3">Uncharacterized protein</fullName>
    </submittedName>
</protein>
<sequence length="248" mass="27040">MSASPENILILCTGLLIFTGYMTFLVIALYVAYTKLDALLGYFQNSPAVMIRASFKNSGPWGRLFMLGAIVGVIKTPGLYLPDGGVSAEDIARFPQGLRKRLLLLNRVGGGSIWALMTYSAVLLVDWSTMGVIRLTIVVATLVVLCAWGFLCVYLGSTQINHMAGIFKHSESIQSRLKLDAGGYFGKGLFIVAASVIVVCSPVFIKRGTLDVHDFRGIPGGLKSTLYGVFFMTVCLMVTLCVLYLFRR</sequence>
<keyword evidence="5" id="KW-1185">Reference proteome</keyword>
<feature type="transmembrane region" description="Helical" evidence="1">
    <location>
        <begin position="7"/>
        <end position="33"/>
    </location>
</feature>
<evidence type="ECO:0000313" key="4">
    <source>
        <dbReference type="Proteomes" id="UP000317901"/>
    </source>
</evidence>
<organism evidence="3 4">
    <name type="scientific">Pseudomonas saxonica</name>
    <dbReference type="NCBI Taxonomy" id="2600598"/>
    <lineage>
        <taxon>Bacteria</taxon>
        <taxon>Pseudomonadati</taxon>
        <taxon>Pseudomonadota</taxon>
        <taxon>Gammaproteobacteria</taxon>
        <taxon>Pseudomonadales</taxon>
        <taxon>Pseudomonadaceae</taxon>
        <taxon>Pseudomonas</taxon>
    </lineage>
</organism>
<dbReference type="EMBL" id="VFIO01000014">
    <property type="protein sequence ID" value="TWR85402.1"/>
    <property type="molecule type" value="Genomic_DNA"/>
</dbReference>
<dbReference type="AlphaFoldDB" id="A0A5C5PV05"/>
<feature type="transmembrane region" description="Helical" evidence="1">
    <location>
        <begin position="61"/>
        <end position="81"/>
    </location>
</feature>
<gene>
    <name evidence="3" type="ORF">FJD37_15270</name>
    <name evidence="2" type="ORF">FJD38_22415</name>
</gene>
<name>A0A5C5PV05_9PSED</name>
<dbReference type="OrthoDB" id="6900259at2"/>
<reference evidence="4 5" key="1">
    <citation type="submission" date="2019-06" db="EMBL/GenBank/DDBJ databases">
        <title>Pseudomonas bimorpha sp. nov. isolated from bovine raw milk and skim milk concentrate.</title>
        <authorList>
            <person name="Hofmann K."/>
            <person name="Huptas C."/>
            <person name="Doll E."/>
            <person name="Scherer S."/>
            <person name="Wenning M."/>
        </authorList>
    </citation>
    <scope>NUCLEOTIDE SEQUENCE [LARGE SCALE GENOMIC DNA]</scope>
    <source>
        <strain evidence="2 5">DSM 108989</strain>
        <strain evidence="3 4">DSM 108990</strain>
    </source>
</reference>
<evidence type="ECO:0000256" key="1">
    <source>
        <dbReference type="SAM" id="Phobius"/>
    </source>
</evidence>
<accession>A0A5C5PV05</accession>
<feature type="transmembrane region" description="Helical" evidence="1">
    <location>
        <begin position="184"/>
        <end position="205"/>
    </location>
</feature>
<feature type="transmembrane region" description="Helical" evidence="1">
    <location>
        <begin position="225"/>
        <end position="246"/>
    </location>
</feature>
<proteinExistence type="predicted"/>
<comment type="caution">
    <text evidence="3">The sequence shown here is derived from an EMBL/GenBank/DDBJ whole genome shotgun (WGS) entry which is preliminary data.</text>
</comment>
<dbReference type="Proteomes" id="UP000317901">
    <property type="component" value="Unassembled WGS sequence"/>
</dbReference>